<evidence type="ECO:0000256" key="1">
    <source>
        <dbReference type="SAM" id="SignalP"/>
    </source>
</evidence>
<feature type="signal peptide" evidence="1">
    <location>
        <begin position="1"/>
        <end position="23"/>
    </location>
</feature>
<keyword evidence="3" id="KW-0378">Hydrolase</keyword>
<evidence type="ECO:0000313" key="3">
    <source>
        <dbReference type="EMBL" id="MVM29340.1"/>
    </source>
</evidence>
<feature type="chain" id="PRO_5029732653" evidence="1">
    <location>
        <begin position="24"/>
        <end position="462"/>
    </location>
</feature>
<accession>A0A7K1S6J4</accession>
<feature type="domain" description="Sulfatase N-terminal" evidence="2">
    <location>
        <begin position="32"/>
        <end position="363"/>
    </location>
</feature>
<protein>
    <submittedName>
        <fullName evidence="3">Sulfatase-like hydrolase/transferase</fullName>
    </submittedName>
</protein>
<name>A0A7K1S6J4_9BACT</name>
<dbReference type="RefSeq" id="WP_157583614.1">
    <property type="nucleotide sequence ID" value="NZ_WPIN01000002.1"/>
</dbReference>
<proteinExistence type="predicted"/>
<evidence type="ECO:0000313" key="4">
    <source>
        <dbReference type="Proteomes" id="UP000436006"/>
    </source>
</evidence>
<organism evidence="3 4">
    <name type="scientific">Spirosoma arboris</name>
    <dbReference type="NCBI Taxonomy" id="2682092"/>
    <lineage>
        <taxon>Bacteria</taxon>
        <taxon>Pseudomonadati</taxon>
        <taxon>Bacteroidota</taxon>
        <taxon>Cytophagia</taxon>
        <taxon>Cytophagales</taxon>
        <taxon>Cytophagaceae</taxon>
        <taxon>Spirosoma</taxon>
    </lineage>
</organism>
<dbReference type="GO" id="GO:0016740">
    <property type="term" value="F:transferase activity"/>
    <property type="evidence" value="ECO:0007669"/>
    <property type="project" value="UniProtKB-KW"/>
</dbReference>
<keyword evidence="4" id="KW-1185">Reference proteome</keyword>
<dbReference type="InterPro" id="IPR017850">
    <property type="entry name" value="Alkaline_phosphatase_core_sf"/>
</dbReference>
<dbReference type="EMBL" id="WPIN01000002">
    <property type="protein sequence ID" value="MVM29340.1"/>
    <property type="molecule type" value="Genomic_DNA"/>
</dbReference>
<dbReference type="Pfam" id="PF00884">
    <property type="entry name" value="Sulfatase"/>
    <property type="match status" value="1"/>
</dbReference>
<evidence type="ECO:0000259" key="2">
    <source>
        <dbReference type="Pfam" id="PF00884"/>
    </source>
</evidence>
<dbReference type="InterPro" id="IPR000917">
    <property type="entry name" value="Sulfatase_N"/>
</dbReference>
<dbReference type="PANTHER" id="PTHR43108">
    <property type="entry name" value="N-ACETYLGLUCOSAMINE-6-SULFATASE FAMILY MEMBER"/>
    <property type="match status" value="1"/>
</dbReference>
<gene>
    <name evidence="3" type="ORF">GO755_04790</name>
</gene>
<dbReference type="AlphaFoldDB" id="A0A7K1S6J4"/>
<dbReference type="Gene3D" id="3.40.720.10">
    <property type="entry name" value="Alkaline Phosphatase, subunit A"/>
    <property type="match status" value="1"/>
</dbReference>
<keyword evidence="3" id="KW-0808">Transferase</keyword>
<dbReference type="Proteomes" id="UP000436006">
    <property type="component" value="Unassembled WGS sequence"/>
</dbReference>
<dbReference type="GO" id="GO:0016787">
    <property type="term" value="F:hydrolase activity"/>
    <property type="evidence" value="ECO:0007669"/>
    <property type="project" value="UniProtKB-KW"/>
</dbReference>
<keyword evidence="1" id="KW-0732">Signal</keyword>
<reference evidence="3 4" key="1">
    <citation type="submission" date="2019-12" db="EMBL/GenBank/DDBJ databases">
        <title>Spirosoma sp. HMF4905 genome sequencing and assembly.</title>
        <authorList>
            <person name="Kang H."/>
            <person name="Cha I."/>
            <person name="Kim H."/>
            <person name="Joh K."/>
        </authorList>
    </citation>
    <scope>NUCLEOTIDE SEQUENCE [LARGE SCALE GENOMIC DNA]</scope>
    <source>
        <strain evidence="3 4">HMF4905</strain>
    </source>
</reference>
<dbReference type="CDD" id="cd16031">
    <property type="entry name" value="G6S_like"/>
    <property type="match status" value="1"/>
</dbReference>
<comment type="caution">
    <text evidence="3">The sequence shown here is derived from an EMBL/GenBank/DDBJ whole genome shotgun (WGS) entry which is preliminary data.</text>
</comment>
<dbReference type="PANTHER" id="PTHR43108:SF6">
    <property type="entry name" value="N-SULPHOGLUCOSAMINE SULPHOHYDROLASE"/>
    <property type="match status" value="1"/>
</dbReference>
<sequence length="462" mass="51931">MLKYLFVSLCLGSQIVSPLNAVAQQGIANQKPNIIFLLTDDHRWDAMGAMGNSIIQTPNLDALAGKGVLFKNAYVTTAICCVSRASLLSGQYMSRHKITDFDTPFSQAALAKTYPLLLKKAGYKIGFIGKYGVGTKNQPSAEYDYWSCTKKSQPDYEVPDAQGKFIHDTDTISHDIQKFLGQFSSRGPFCLSVSFKAPHELDGDPPTYIVQPQFKDLYSTINIPQPLTADPKYWNSFPDFFRTDQNIARVRWKPLFSTPELHAETVRNYYRLITGVDEAVGKLVAQLKQLGLDQNTVIVFMGDNGFYLGEHGLEGKWYGHEESIRVPLIVYDPRLPATLRGTKSTQIALNIDVAPTLLSLANVPIPADMQGINLLSSLTQKTPARTDFFYEHTFLGSPRLPKVEGVVSSNWKYMNFIEHGYEELYDTAHDPHETTNLAQNTRFSTKLETMRKRYKTLKQTAQ</sequence>
<dbReference type="SUPFAM" id="SSF53649">
    <property type="entry name" value="Alkaline phosphatase-like"/>
    <property type="match status" value="1"/>
</dbReference>